<dbReference type="EMBL" id="PFOY01000041">
    <property type="protein sequence ID" value="PIZ86912.1"/>
    <property type="molecule type" value="Genomic_DNA"/>
</dbReference>
<evidence type="ECO:0000313" key="1">
    <source>
        <dbReference type="EMBL" id="PIZ86912.1"/>
    </source>
</evidence>
<organism evidence="1 2">
    <name type="scientific">Candidatus Nomurabacteria bacterium CG_4_10_14_0_2_um_filter_30_12</name>
    <dbReference type="NCBI Taxonomy" id="1974727"/>
    <lineage>
        <taxon>Bacteria</taxon>
        <taxon>Candidatus Nomuraibacteriota</taxon>
    </lineage>
</organism>
<dbReference type="AlphaFoldDB" id="A0A2J0MIX9"/>
<sequence>MVTIFRKNNKLIYKSKSGLMNKKEITKAEKIYKELSINLSSLEKSLSTEKNVLRKWYKVGFVLKKLVKKYKLEELNEYESFWISVYDYVPKLIQKNTIPKRSINWKQNHFYQCMQMTKYNWKTVMSIGNWSIWREIFDNKKIIEDNRILSWVIEKLKKFKKYKLGHKDIRPFLYAVSNRLKKIDTSVLTQKELYYKLDQINFRIDPLNKKIEFNYVQK</sequence>
<evidence type="ECO:0000313" key="2">
    <source>
        <dbReference type="Proteomes" id="UP000228547"/>
    </source>
</evidence>
<gene>
    <name evidence="1" type="ORF">COX93_02825</name>
</gene>
<name>A0A2J0MIX9_9BACT</name>
<protein>
    <submittedName>
        <fullName evidence="1">Uncharacterized protein</fullName>
    </submittedName>
</protein>
<reference evidence="2" key="1">
    <citation type="submission" date="2017-09" db="EMBL/GenBank/DDBJ databases">
        <title>Depth-based differentiation of microbial function through sediment-hosted aquifers and enrichment of novel symbionts in the deep terrestrial subsurface.</title>
        <authorList>
            <person name="Probst A.J."/>
            <person name="Ladd B."/>
            <person name="Jarett J.K."/>
            <person name="Geller-Mcgrath D.E."/>
            <person name="Sieber C.M.K."/>
            <person name="Emerson J.B."/>
            <person name="Anantharaman K."/>
            <person name="Thomas B.C."/>
            <person name="Malmstrom R."/>
            <person name="Stieglmeier M."/>
            <person name="Klingl A."/>
            <person name="Woyke T."/>
            <person name="Ryan C.M."/>
            <person name="Banfield J.F."/>
        </authorList>
    </citation>
    <scope>NUCLEOTIDE SEQUENCE [LARGE SCALE GENOMIC DNA]</scope>
</reference>
<dbReference type="Proteomes" id="UP000228547">
    <property type="component" value="Unassembled WGS sequence"/>
</dbReference>
<comment type="caution">
    <text evidence="1">The sequence shown here is derived from an EMBL/GenBank/DDBJ whole genome shotgun (WGS) entry which is preliminary data.</text>
</comment>
<accession>A0A2J0MIX9</accession>
<proteinExistence type="predicted"/>